<evidence type="ECO:0000313" key="2">
    <source>
        <dbReference type="EMBL" id="TKR65225.1"/>
    </source>
</evidence>
<feature type="signal peptide" evidence="1">
    <location>
        <begin position="1"/>
        <end position="22"/>
    </location>
</feature>
<reference evidence="2 3" key="1">
    <citation type="journal article" date="2015" name="Genome Biol.">
        <title>Comparative genomics of Steinernema reveals deeply conserved gene regulatory networks.</title>
        <authorList>
            <person name="Dillman A.R."/>
            <person name="Macchietto M."/>
            <person name="Porter C.F."/>
            <person name="Rogers A."/>
            <person name="Williams B."/>
            <person name="Antoshechkin I."/>
            <person name="Lee M.M."/>
            <person name="Goodwin Z."/>
            <person name="Lu X."/>
            <person name="Lewis E.E."/>
            <person name="Goodrich-Blair H."/>
            <person name="Stock S.P."/>
            <person name="Adams B.J."/>
            <person name="Sternberg P.W."/>
            <person name="Mortazavi A."/>
        </authorList>
    </citation>
    <scope>NUCLEOTIDE SEQUENCE [LARGE SCALE GENOMIC DNA]</scope>
    <source>
        <strain evidence="2 3">ALL</strain>
    </source>
</reference>
<keyword evidence="3" id="KW-1185">Reference proteome</keyword>
<sequence length="204" mass="23181">MQSYAKTLHLTLSALTISCISAGSYPLSDSLTVWTFSGKIHDIFPYLNCKMNSQMTVEQANEACQRITDERDIKKVLKVKADVQFMASELSRLVIPAFLNTNMSDQERSVVERFLFDEIKGRCNKASIEKREQTISDAIASYGSKIAKAIYRIDQVLITRYEQLECLQVNGKTTFPHIIPDSCWCLSLILSDKHKVNRCEAVWS</sequence>
<organism evidence="2 3">
    <name type="scientific">Steinernema carpocapsae</name>
    <name type="common">Entomopathogenic nematode</name>
    <dbReference type="NCBI Taxonomy" id="34508"/>
    <lineage>
        <taxon>Eukaryota</taxon>
        <taxon>Metazoa</taxon>
        <taxon>Ecdysozoa</taxon>
        <taxon>Nematoda</taxon>
        <taxon>Chromadorea</taxon>
        <taxon>Rhabditida</taxon>
        <taxon>Tylenchina</taxon>
        <taxon>Panagrolaimomorpha</taxon>
        <taxon>Strongyloidoidea</taxon>
        <taxon>Steinernematidae</taxon>
        <taxon>Steinernema</taxon>
    </lineage>
</organism>
<dbReference type="AlphaFoldDB" id="A0A4V5ZYW1"/>
<gene>
    <name evidence="2" type="ORF">L596_025656</name>
</gene>
<feature type="chain" id="PRO_5020745822" evidence="1">
    <location>
        <begin position="23"/>
        <end position="204"/>
    </location>
</feature>
<dbReference type="EMBL" id="AZBU02000009">
    <property type="protein sequence ID" value="TKR65225.1"/>
    <property type="molecule type" value="Genomic_DNA"/>
</dbReference>
<name>A0A4V5ZYW1_STECR</name>
<dbReference type="Proteomes" id="UP000298663">
    <property type="component" value="Unassembled WGS sequence"/>
</dbReference>
<protein>
    <submittedName>
        <fullName evidence="2">Uncharacterized protein</fullName>
    </submittedName>
</protein>
<proteinExistence type="predicted"/>
<evidence type="ECO:0000256" key="1">
    <source>
        <dbReference type="SAM" id="SignalP"/>
    </source>
</evidence>
<keyword evidence="1" id="KW-0732">Signal</keyword>
<comment type="caution">
    <text evidence="2">The sequence shown here is derived from an EMBL/GenBank/DDBJ whole genome shotgun (WGS) entry which is preliminary data.</text>
</comment>
<accession>A0A4V5ZYW1</accession>
<reference evidence="2 3" key="2">
    <citation type="journal article" date="2019" name="G3 (Bethesda)">
        <title>Hybrid Assembly of the Genome of the Entomopathogenic Nematode Steinernema carpocapsae Identifies the X-Chromosome.</title>
        <authorList>
            <person name="Serra L."/>
            <person name="Macchietto M."/>
            <person name="Macias-Munoz A."/>
            <person name="McGill C.J."/>
            <person name="Rodriguez I.M."/>
            <person name="Rodriguez B."/>
            <person name="Murad R."/>
            <person name="Mortazavi A."/>
        </authorList>
    </citation>
    <scope>NUCLEOTIDE SEQUENCE [LARGE SCALE GENOMIC DNA]</scope>
    <source>
        <strain evidence="2 3">ALL</strain>
    </source>
</reference>
<evidence type="ECO:0000313" key="3">
    <source>
        <dbReference type="Proteomes" id="UP000298663"/>
    </source>
</evidence>
<dbReference type="PROSITE" id="PS51257">
    <property type="entry name" value="PROKAR_LIPOPROTEIN"/>
    <property type="match status" value="1"/>
</dbReference>